<accession>A0A1H9B0U7</accession>
<dbReference type="Gene3D" id="3.90.25.10">
    <property type="entry name" value="UDP-galactose 4-epimerase, domain 1"/>
    <property type="match status" value="1"/>
</dbReference>
<dbReference type="EMBL" id="FOFN01000001">
    <property type="protein sequence ID" value="SEP82331.1"/>
    <property type="molecule type" value="Genomic_DNA"/>
</dbReference>
<dbReference type="AlphaFoldDB" id="A0A1H9B0U7"/>
<dbReference type="EC" id="1.1.1.133" evidence="3 6"/>
<dbReference type="UniPathway" id="UPA00124"/>
<dbReference type="CDD" id="cd05254">
    <property type="entry name" value="dTDP_HR_like_SDR_e"/>
    <property type="match status" value="1"/>
</dbReference>
<reference evidence="8 9" key="1">
    <citation type="submission" date="2016-10" db="EMBL/GenBank/DDBJ databases">
        <authorList>
            <person name="de Groot N.N."/>
        </authorList>
    </citation>
    <scope>NUCLEOTIDE SEQUENCE [LARGE SCALE GENOMIC DNA]</scope>
    <source>
        <strain evidence="8 9">DSM 21035</strain>
    </source>
</reference>
<evidence type="ECO:0000313" key="8">
    <source>
        <dbReference type="EMBL" id="SEP82331.1"/>
    </source>
</evidence>
<dbReference type="SUPFAM" id="SSF51735">
    <property type="entry name" value="NAD(P)-binding Rossmann-fold domains"/>
    <property type="match status" value="1"/>
</dbReference>
<evidence type="ECO:0000313" key="9">
    <source>
        <dbReference type="Proteomes" id="UP000198999"/>
    </source>
</evidence>
<proteinExistence type="inferred from homology"/>
<evidence type="ECO:0000256" key="3">
    <source>
        <dbReference type="ARBA" id="ARBA00012929"/>
    </source>
</evidence>
<comment type="similarity">
    <text evidence="2 6">Belongs to the dTDP-4-dehydrorhamnose reductase family.</text>
</comment>
<organism evidence="8 9">
    <name type="scientific">Hyunsoonleella jejuensis</name>
    <dbReference type="NCBI Taxonomy" id="419940"/>
    <lineage>
        <taxon>Bacteria</taxon>
        <taxon>Pseudomonadati</taxon>
        <taxon>Bacteroidota</taxon>
        <taxon>Flavobacteriia</taxon>
        <taxon>Flavobacteriales</taxon>
        <taxon>Flavobacteriaceae</taxon>
    </lineage>
</organism>
<dbReference type="RefSeq" id="WP_177176526.1">
    <property type="nucleotide sequence ID" value="NZ_FOFN01000001.1"/>
</dbReference>
<sequence>MKKNVLVTGADGQLGQTIKELYAVNKLGLDFVFVSKKELDITNIKNIDNFFDKHKFEYCINCAAYTNVEEAEKTPELAYNINAEGVKNLAYKCKETNTVLIHVSTDYVFDGEKKGAYTINDKPNPINEYGKSKLEGENYIHNILNKYFIIRTSWLYSRKYGNNFYKTIVKKATTKKELCITTEQKGCPTSTINLSKFIIKLIQENYKAYGILHFCDEKIMTWFDFAKQVLLENNMSNSISLVKVNNYRTFARRPKNSVLKSSKSENLFKNKK</sequence>
<dbReference type="PANTHER" id="PTHR10491">
    <property type="entry name" value="DTDP-4-DEHYDRORHAMNOSE REDUCTASE"/>
    <property type="match status" value="1"/>
</dbReference>
<name>A0A1H9B0U7_9FLAO</name>
<evidence type="ECO:0000256" key="5">
    <source>
        <dbReference type="ARBA" id="ARBA00048200"/>
    </source>
</evidence>
<dbReference type="GO" id="GO:0005829">
    <property type="term" value="C:cytosol"/>
    <property type="evidence" value="ECO:0007669"/>
    <property type="project" value="TreeGrafter"/>
</dbReference>
<comment type="pathway">
    <text evidence="1 6">Carbohydrate biosynthesis; dTDP-L-rhamnose biosynthesis.</text>
</comment>
<dbReference type="STRING" id="419940.SAMN05421824_0412"/>
<keyword evidence="6" id="KW-0560">Oxidoreductase</keyword>
<dbReference type="PANTHER" id="PTHR10491:SF4">
    <property type="entry name" value="METHIONINE ADENOSYLTRANSFERASE 2 SUBUNIT BETA"/>
    <property type="match status" value="1"/>
</dbReference>
<dbReference type="Pfam" id="PF04321">
    <property type="entry name" value="RmlD_sub_bind"/>
    <property type="match status" value="1"/>
</dbReference>
<evidence type="ECO:0000256" key="1">
    <source>
        <dbReference type="ARBA" id="ARBA00004781"/>
    </source>
</evidence>
<dbReference type="NCBIfam" id="TIGR01214">
    <property type="entry name" value="rmlD"/>
    <property type="match status" value="1"/>
</dbReference>
<feature type="domain" description="RmlD-like substrate binding" evidence="7">
    <location>
        <begin position="4"/>
        <end position="269"/>
    </location>
</feature>
<dbReference type="Gene3D" id="3.40.50.720">
    <property type="entry name" value="NAD(P)-binding Rossmann-like Domain"/>
    <property type="match status" value="1"/>
</dbReference>
<keyword evidence="6" id="KW-0521">NADP</keyword>
<evidence type="ECO:0000256" key="6">
    <source>
        <dbReference type="RuleBase" id="RU364082"/>
    </source>
</evidence>
<protein>
    <recommendedName>
        <fullName evidence="4 6">dTDP-4-dehydrorhamnose reductase</fullName>
        <ecNumber evidence="3 6">1.1.1.133</ecNumber>
    </recommendedName>
</protein>
<evidence type="ECO:0000259" key="7">
    <source>
        <dbReference type="Pfam" id="PF04321"/>
    </source>
</evidence>
<comment type="catalytic activity">
    <reaction evidence="5">
        <text>dTDP-beta-L-rhamnose + NADP(+) = dTDP-4-dehydro-beta-L-rhamnose + NADPH + H(+)</text>
        <dbReference type="Rhea" id="RHEA:21796"/>
        <dbReference type="ChEBI" id="CHEBI:15378"/>
        <dbReference type="ChEBI" id="CHEBI:57510"/>
        <dbReference type="ChEBI" id="CHEBI:57783"/>
        <dbReference type="ChEBI" id="CHEBI:58349"/>
        <dbReference type="ChEBI" id="CHEBI:62830"/>
        <dbReference type="EC" id="1.1.1.133"/>
    </reaction>
</comment>
<dbReference type="InterPro" id="IPR036291">
    <property type="entry name" value="NAD(P)-bd_dom_sf"/>
</dbReference>
<dbReference type="InterPro" id="IPR029903">
    <property type="entry name" value="RmlD-like-bd"/>
</dbReference>
<evidence type="ECO:0000256" key="4">
    <source>
        <dbReference type="ARBA" id="ARBA00017099"/>
    </source>
</evidence>
<dbReference type="Proteomes" id="UP000198999">
    <property type="component" value="Unassembled WGS sequence"/>
</dbReference>
<gene>
    <name evidence="8" type="ORF">SAMN05421824_0412</name>
</gene>
<dbReference type="GO" id="GO:0008831">
    <property type="term" value="F:dTDP-4-dehydrorhamnose reductase activity"/>
    <property type="evidence" value="ECO:0007669"/>
    <property type="project" value="UniProtKB-EC"/>
</dbReference>
<dbReference type="InterPro" id="IPR005913">
    <property type="entry name" value="dTDP_dehydrorham_reduct"/>
</dbReference>
<evidence type="ECO:0000256" key="2">
    <source>
        <dbReference type="ARBA" id="ARBA00010944"/>
    </source>
</evidence>
<keyword evidence="9" id="KW-1185">Reference proteome</keyword>
<dbReference type="GO" id="GO:0019305">
    <property type="term" value="P:dTDP-rhamnose biosynthetic process"/>
    <property type="evidence" value="ECO:0007669"/>
    <property type="project" value="UniProtKB-UniPathway"/>
</dbReference>
<comment type="function">
    <text evidence="6">Catalyzes the reduction of dTDP-6-deoxy-L-lyxo-4-hexulose to yield dTDP-L-rhamnose.</text>
</comment>